<sequence>MSAPDEEGSVCAQLRAHLCEIIDAEWGMTAGAADADPLMDPRVLEFLEAHAATCPTCQAALGEERRVRDLLRRCCSGEPAPRDLRVRIVSRTIRMSSSR</sequence>
<dbReference type="Proteomes" id="UP001596527">
    <property type="component" value="Unassembled WGS sequence"/>
</dbReference>
<name>A0ABW2SJE1_9ACTO</name>
<reference evidence="2" key="1">
    <citation type="journal article" date="2019" name="Int. J. Syst. Evol. Microbiol.">
        <title>The Global Catalogue of Microorganisms (GCM) 10K type strain sequencing project: providing services to taxonomists for standard genome sequencing and annotation.</title>
        <authorList>
            <consortium name="The Broad Institute Genomics Platform"/>
            <consortium name="The Broad Institute Genome Sequencing Center for Infectious Disease"/>
            <person name="Wu L."/>
            <person name="Ma J."/>
        </authorList>
    </citation>
    <scope>NUCLEOTIDE SEQUENCE [LARGE SCALE GENOMIC DNA]</scope>
    <source>
        <strain evidence="2">CCUG 56698</strain>
    </source>
</reference>
<dbReference type="EMBL" id="JBHTEF010000001">
    <property type="protein sequence ID" value="MFC7580192.1"/>
    <property type="molecule type" value="Genomic_DNA"/>
</dbReference>
<organism evidence="1 2">
    <name type="scientific">Schaalia naturae</name>
    <dbReference type="NCBI Taxonomy" id="635203"/>
    <lineage>
        <taxon>Bacteria</taxon>
        <taxon>Bacillati</taxon>
        <taxon>Actinomycetota</taxon>
        <taxon>Actinomycetes</taxon>
        <taxon>Actinomycetales</taxon>
        <taxon>Actinomycetaceae</taxon>
        <taxon>Schaalia</taxon>
    </lineage>
</organism>
<evidence type="ECO:0008006" key="3">
    <source>
        <dbReference type="Google" id="ProtNLM"/>
    </source>
</evidence>
<dbReference type="RefSeq" id="WP_380971971.1">
    <property type="nucleotide sequence ID" value="NZ_JBHTEF010000001.1"/>
</dbReference>
<protein>
    <recommendedName>
        <fullName evidence="3">Mycothiol system anti-sigma-R factor</fullName>
    </recommendedName>
</protein>
<gene>
    <name evidence="1" type="ORF">ACFQWG_03010</name>
</gene>
<evidence type="ECO:0000313" key="1">
    <source>
        <dbReference type="EMBL" id="MFC7580192.1"/>
    </source>
</evidence>
<comment type="caution">
    <text evidence="1">The sequence shown here is derived from an EMBL/GenBank/DDBJ whole genome shotgun (WGS) entry which is preliminary data.</text>
</comment>
<proteinExistence type="predicted"/>
<evidence type="ECO:0000313" key="2">
    <source>
        <dbReference type="Proteomes" id="UP001596527"/>
    </source>
</evidence>
<keyword evidence="2" id="KW-1185">Reference proteome</keyword>
<accession>A0ABW2SJE1</accession>